<evidence type="ECO:0000313" key="9">
    <source>
        <dbReference type="Proteomes" id="UP000694050"/>
    </source>
</evidence>
<dbReference type="CDD" id="cd12148">
    <property type="entry name" value="fungal_TF_MHR"/>
    <property type="match status" value="1"/>
</dbReference>
<proteinExistence type="predicted"/>
<evidence type="ECO:0000256" key="2">
    <source>
        <dbReference type="ARBA" id="ARBA00022723"/>
    </source>
</evidence>
<comment type="subcellular location">
    <subcellularLocation>
        <location evidence="1">Nucleus</location>
    </subcellularLocation>
</comment>
<dbReference type="CDD" id="cd00067">
    <property type="entry name" value="GAL4"/>
    <property type="match status" value="1"/>
</dbReference>
<comment type="caution">
    <text evidence="8">The sequence shown here is derived from an EMBL/GenBank/DDBJ whole genome shotgun (WGS) entry which is preliminary data.</text>
</comment>
<dbReference type="PANTHER" id="PTHR47338">
    <property type="entry name" value="ZN(II)2CYS6 TRANSCRIPTION FACTOR (EUROFUNG)-RELATED"/>
    <property type="match status" value="1"/>
</dbReference>
<dbReference type="PROSITE" id="PS00463">
    <property type="entry name" value="ZN2_CY6_FUNGAL_1"/>
    <property type="match status" value="1"/>
</dbReference>
<dbReference type="GO" id="GO:0000981">
    <property type="term" value="F:DNA-binding transcription factor activity, RNA polymerase II-specific"/>
    <property type="evidence" value="ECO:0007669"/>
    <property type="project" value="InterPro"/>
</dbReference>
<dbReference type="SMART" id="SM00066">
    <property type="entry name" value="GAL4"/>
    <property type="match status" value="1"/>
</dbReference>
<gene>
    <name evidence="8" type="primary">qutA-0</name>
    <name evidence="8" type="ORF">Forpe1208_v013500</name>
</gene>
<evidence type="ECO:0000256" key="3">
    <source>
        <dbReference type="ARBA" id="ARBA00023015"/>
    </source>
</evidence>
<accession>A0A8J5U1Z5</accession>
<feature type="compositionally biased region" description="Polar residues" evidence="6">
    <location>
        <begin position="90"/>
        <end position="101"/>
    </location>
</feature>
<name>A0A8J5U1Z5_FUSOX</name>
<keyword evidence="4" id="KW-0804">Transcription</keyword>
<dbReference type="PROSITE" id="PS50048">
    <property type="entry name" value="ZN2_CY6_FUNGAL_2"/>
    <property type="match status" value="1"/>
</dbReference>
<evidence type="ECO:0000313" key="8">
    <source>
        <dbReference type="EMBL" id="KAG7407617.1"/>
    </source>
</evidence>
<evidence type="ECO:0000256" key="4">
    <source>
        <dbReference type="ARBA" id="ARBA00023163"/>
    </source>
</evidence>
<evidence type="ECO:0000256" key="6">
    <source>
        <dbReference type="SAM" id="MobiDB-lite"/>
    </source>
</evidence>
<organism evidence="8 9">
    <name type="scientific">Fusarium oxysporum f. sp. rapae</name>
    <dbReference type="NCBI Taxonomy" id="485398"/>
    <lineage>
        <taxon>Eukaryota</taxon>
        <taxon>Fungi</taxon>
        <taxon>Dikarya</taxon>
        <taxon>Ascomycota</taxon>
        <taxon>Pezizomycotina</taxon>
        <taxon>Sordariomycetes</taxon>
        <taxon>Hypocreomycetidae</taxon>
        <taxon>Hypocreales</taxon>
        <taxon>Nectriaceae</taxon>
        <taxon>Fusarium</taxon>
        <taxon>Fusarium oxysporum species complex</taxon>
    </lineage>
</organism>
<feature type="region of interest" description="Disordered" evidence="6">
    <location>
        <begin position="86"/>
        <end position="106"/>
    </location>
</feature>
<evidence type="ECO:0000256" key="5">
    <source>
        <dbReference type="ARBA" id="ARBA00023242"/>
    </source>
</evidence>
<sequence>MEDTRPTKRARQACEPCRRKKSKCPGEKPICSYCERLGQICVYESGSDGQGQRVRSDRSLELRMETLEEKLDLFIDRLDPVINDSRRRSTSQQEGGHTPSSMVGLDETGEISEAVEPRQSSGQETISSTVERSDELASMYLTWLHRQPLVLFNTETFAESLPSRETELILALQALCLRFPPRLLDQQYRQRLHAMAQASRQIVMKKVFGSRVDSSVLQTLCLLSLFEHAGMMSQVHEVLIIADERAEGNIVQAGLHLGTAIQLLSGIPKGSFLGDAVEFNNCIRSILVLHHLQGSVASSVWPTAMSHGEDLSPGTAPCSAWLIAPEHPVPCDMDRGIMKYTTPLAQVWREVRVYASRRVFSDTLAPWNPRSDYSQVTYRHLEIDCSVPLKYRFSANQIDKQTPESLQQNRGYWGPYLFTQFMYASIPVILNHPFLLSMRLRHFRHTMPQSFVNSSFDAITRHIGWIMYHLEILEKMDYRVSDPTLAHIVAVVATIHLQHSFVEDFSLREKAKAGFEKCLEFLRCMGLTWHGVAVMHENLRRLQQSIQVVPLANGDPGVDRPTQQKFTIDTRLLWDILSYEQAGRPDAHADESIYSGLSSTNQDTARGTNEDGDGYDLVGSAGIIGHKTVPKDTPLYAPGEGEMSHPIRGRVPSDASGLLGSLQQNIQEGFGSAMEPDNIFPQVHDFGRAIDEWLSLDWGNTML</sequence>
<evidence type="ECO:0000256" key="1">
    <source>
        <dbReference type="ARBA" id="ARBA00004123"/>
    </source>
</evidence>
<dbReference type="Pfam" id="PF00172">
    <property type="entry name" value="Zn_clus"/>
    <property type="match status" value="1"/>
</dbReference>
<dbReference type="GO" id="GO:0005634">
    <property type="term" value="C:nucleus"/>
    <property type="evidence" value="ECO:0007669"/>
    <property type="project" value="UniProtKB-SubCell"/>
</dbReference>
<dbReference type="Proteomes" id="UP000694050">
    <property type="component" value="Unassembled WGS sequence"/>
</dbReference>
<dbReference type="PANTHER" id="PTHR47338:SF9">
    <property type="entry name" value="ZN(II)2CYS6 TRANSCRIPTION FACTOR (EUROFUNG)"/>
    <property type="match status" value="1"/>
</dbReference>
<dbReference type="EMBL" id="JAELUQ010000010">
    <property type="protein sequence ID" value="KAG7407617.1"/>
    <property type="molecule type" value="Genomic_DNA"/>
</dbReference>
<keyword evidence="3" id="KW-0805">Transcription regulation</keyword>
<feature type="domain" description="Zn(2)-C6 fungal-type" evidence="7">
    <location>
        <begin position="13"/>
        <end position="43"/>
    </location>
</feature>
<keyword evidence="2" id="KW-0479">Metal-binding</keyword>
<dbReference type="AlphaFoldDB" id="A0A8J5U1Z5"/>
<protein>
    <submittedName>
        <fullName evidence="8">Quinic acid utilization activator</fullName>
    </submittedName>
</protein>
<dbReference type="InterPro" id="IPR001138">
    <property type="entry name" value="Zn2Cys6_DnaBD"/>
</dbReference>
<keyword evidence="5" id="KW-0539">Nucleus</keyword>
<reference evidence="8" key="1">
    <citation type="submission" date="2021-04" db="EMBL/GenBank/DDBJ databases">
        <title>First draft genome resource for Brassicaceae pathogens Fusarium oxysporum f. sp. raphani and Fusarium oxysporum f. sp. rapae.</title>
        <authorList>
            <person name="Asai S."/>
        </authorList>
    </citation>
    <scope>NUCLEOTIDE SEQUENCE</scope>
    <source>
        <strain evidence="8">Tf1208</strain>
    </source>
</reference>
<dbReference type="GO" id="GO:0008270">
    <property type="term" value="F:zinc ion binding"/>
    <property type="evidence" value="ECO:0007669"/>
    <property type="project" value="InterPro"/>
</dbReference>
<dbReference type="InterPro" id="IPR050815">
    <property type="entry name" value="TF_fung"/>
</dbReference>
<evidence type="ECO:0000259" key="7">
    <source>
        <dbReference type="PROSITE" id="PS50048"/>
    </source>
</evidence>